<dbReference type="InterPro" id="IPR008920">
    <property type="entry name" value="TF_FadR/GntR_C"/>
</dbReference>
<dbReference type="EMBL" id="JABFBC010000001">
    <property type="protein sequence ID" value="NNU80160.1"/>
    <property type="molecule type" value="Genomic_DNA"/>
</dbReference>
<name>A0A849L1L7_9RHOB</name>
<evidence type="ECO:0000256" key="2">
    <source>
        <dbReference type="ARBA" id="ARBA00023125"/>
    </source>
</evidence>
<dbReference type="Proteomes" id="UP000572377">
    <property type="component" value="Unassembled WGS sequence"/>
</dbReference>
<dbReference type="RefSeq" id="WP_171323679.1">
    <property type="nucleotide sequence ID" value="NZ_JABFBC010000001.1"/>
</dbReference>
<dbReference type="Pfam" id="PF00392">
    <property type="entry name" value="GntR"/>
    <property type="match status" value="1"/>
</dbReference>
<evidence type="ECO:0000259" key="4">
    <source>
        <dbReference type="PROSITE" id="PS50949"/>
    </source>
</evidence>
<dbReference type="InterPro" id="IPR036390">
    <property type="entry name" value="WH_DNA-bd_sf"/>
</dbReference>
<keyword evidence="6" id="KW-1185">Reference proteome</keyword>
<dbReference type="CDD" id="cd07377">
    <property type="entry name" value="WHTH_GntR"/>
    <property type="match status" value="1"/>
</dbReference>
<dbReference type="SMART" id="SM00895">
    <property type="entry name" value="FCD"/>
    <property type="match status" value="1"/>
</dbReference>
<keyword evidence="2" id="KW-0238">DNA-binding</keyword>
<dbReference type="PROSITE" id="PS50949">
    <property type="entry name" value="HTH_GNTR"/>
    <property type="match status" value="1"/>
</dbReference>
<dbReference type="SUPFAM" id="SSF46785">
    <property type="entry name" value="Winged helix' DNA-binding domain"/>
    <property type="match status" value="1"/>
</dbReference>
<comment type="caution">
    <text evidence="5">The sequence shown here is derived from an EMBL/GenBank/DDBJ whole genome shotgun (WGS) entry which is preliminary data.</text>
</comment>
<dbReference type="Gene3D" id="1.10.10.10">
    <property type="entry name" value="Winged helix-like DNA-binding domain superfamily/Winged helix DNA-binding domain"/>
    <property type="match status" value="1"/>
</dbReference>
<dbReference type="PANTHER" id="PTHR43537:SF24">
    <property type="entry name" value="GLUCONATE OPERON TRANSCRIPTIONAL REPRESSOR"/>
    <property type="match status" value="1"/>
</dbReference>
<dbReference type="SMART" id="SM00345">
    <property type="entry name" value="HTH_GNTR"/>
    <property type="match status" value="1"/>
</dbReference>
<reference evidence="5 6" key="1">
    <citation type="submission" date="2020-05" db="EMBL/GenBank/DDBJ databases">
        <title>Gimesia benthica sp. nov., a novel planctomycete isolated from a deep-sea water sample of the Northwest Indian Ocean.</title>
        <authorList>
            <person name="Wang J."/>
            <person name="Ruan C."/>
            <person name="Song L."/>
            <person name="Zhu Y."/>
            <person name="Li A."/>
            <person name="Zheng X."/>
            <person name="Wang L."/>
            <person name="Lu Z."/>
            <person name="Huang Y."/>
            <person name="Du W."/>
            <person name="Zhou Y."/>
            <person name="Huang L."/>
            <person name="Dai X."/>
        </authorList>
    </citation>
    <scope>NUCLEOTIDE SEQUENCE [LARGE SCALE GENOMIC DNA]</scope>
    <source>
        <strain evidence="5 6">YYQ-30</strain>
    </source>
</reference>
<dbReference type="Gene3D" id="1.20.120.530">
    <property type="entry name" value="GntR ligand-binding domain-like"/>
    <property type="match status" value="1"/>
</dbReference>
<gene>
    <name evidence="5" type="ORF">HMH01_06880</name>
</gene>
<dbReference type="Pfam" id="PF07729">
    <property type="entry name" value="FCD"/>
    <property type="match status" value="1"/>
</dbReference>
<keyword evidence="3" id="KW-0804">Transcription</keyword>
<evidence type="ECO:0000313" key="5">
    <source>
        <dbReference type="EMBL" id="NNU80160.1"/>
    </source>
</evidence>
<dbReference type="InterPro" id="IPR036388">
    <property type="entry name" value="WH-like_DNA-bd_sf"/>
</dbReference>
<evidence type="ECO:0000256" key="1">
    <source>
        <dbReference type="ARBA" id="ARBA00023015"/>
    </source>
</evidence>
<dbReference type="AlphaFoldDB" id="A0A849L1L7"/>
<dbReference type="InterPro" id="IPR000524">
    <property type="entry name" value="Tscrpt_reg_HTH_GntR"/>
</dbReference>
<evidence type="ECO:0000313" key="6">
    <source>
        <dbReference type="Proteomes" id="UP000572377"/>
    </source>
</evidence>
<dbReference type="PANTHER" id="PTHR43537">
    <property type="entry name" value="TRANSCRIPTIONAL REGULATOR, GNTR FAMILY"/>
    <property type="match status" value="1"/>
</dbReference>
<keyword evidence="1" id="KW-0805">Transcription regulation</keyword>
<organism evidence="5 6">
    <name type="scientific">Halovulum dunhuangense</name>
    <dbReference type="NCBI Taxonomy" id="1505036"/>
    <lineage>
        <taxon>Bacteria</taxon>
        <taxon>Pseudomonadati</taxon>
        <taxon>Pseudomonadota</taxon>
        <taxon>Alphaproteobacteria</taxon>
        <taxon>Rhodobacterales</taxon>
        <taxon>Paracoccaceae</taxon>
        <taxon>Halovulum</taxon>
    </lineage>
</organism>
<evidence type="ECO:0000256" key="3">
    <source>
        <dbReference type="ARBA" id="ARBA00023163"/>
    </source>
</evidence>
<proteinExistence type="predicted"/>
<feature type="domain" description="HTH gntR-type" evidence="4">
    <location>
        <begin position="14"/>
        <end position="81"/>
    </location>
</feature>
<dbReference type="InterPro" id="IPR011711">
    <property type="entry name" value="GntR_C"/>
</dbReference>
<accession>A0A849L1L7</accession>
<sequence>MDDDRGDLAILRSSSLTSALEKALEKLIIEGELAPGERLNEIQLSQRFGTSRGPLREATRSLEAKGFVEVIRNRGVFVRQLSIEEALEIYDLRGALFGLAGRIVSQKMTDELLQKLTALVRGMEEAAARGDFDSYYPINLEFHRAIIEASGNKALIEESTRFEKKMHLFRAKSLVQGGGLAVSNREHAEMLNALASGDPERAFNTHWRHVERAKSRMLAAMEDEERRGKEPPNKED</sequence>
<dbReference type="GO" id="GO:0003700">
    <property type="term" value="F:DNA-binding transcription factor activity"/>
    <property type="evidence" value="ECO:0007669"/>
    <property type="project" value="InterPro"/>
</dbReference>
<protein>
    <submittedName>
        <fullName evidence="5">FCD domain-containing protein</fullName>
    </submittedName>
</protein>
<dbReference type="GO" id="GO:0003677">
    <property type="term" value="F:DNA binding"/>
    <property type="evidence" value="ECO:0007669"/>
    <property type="project" value="UniProtKB-KW"/>
</dbReference>
<dbReference type="SUPFAM" id="SSF48008">
    <property type="entry name" value="GntR ligand-binding domain-like"/>
    <property type="match status" value="1"/>
</dbReference>